<keyword evidence="4" id="KW-0808">Transferase</keyword>
<keyword evidence="3" id="KW-0597">Phosphoprotein</keyword>
<reference evidence="11" key="1">
    <citation type="journal article" date="2019" name="Int. J. Syst. Evol. Microbiol.">
        <title>The Global Catalogue of Microorganisms (GCM) 10K type strain sequencing project: providing services to taxonomists for standard genome sequencing and annotation.</title>
        <authorList>
            <consortium name="The Broad Institute Genomics Platform"/>
            <consortium name="The Broad Institute Genome Sequencing Center for Infectious Disease"/>
            <person name="Wu L."/>
            <person name="Ma J."/>
        </authorList>
    </citation>
    <scope>NUCLEOTIDE SEQUENCE [LARGE SCALE GENOMIC DNA]</scope>
    <source>
        <strain evidence="11">KCTC 32141</strain>
    </source>
</reference>
<dbReference type="InterPro" id="IPR036890">
    <property type="entry name" value="HATPase_C_sf"/>
</dbReference>
<dbReference type="SMART" id="SM00388">
    <property type="entry name" value="HisKA"/>
    <property type="match status" value="1"/>
</dbReference>
<evidence type="ECO:0000256" key="7">
    <source>
        <dbReference type="ARBA" id="ARBA00022840"/>
    </source>
</evidence>
<dbReference type="EMBL" id="JBHUOV010000015">
    <property type="protein sequence ID" value="MFD2824703.1"/>
    <property type="molecule type" value="Genomic_DNA"/>
</dbReference>
<dbReference type="InterPro" id="IPR036097">
    <property type="entry name" value="HisK_dim/P_sf"/>
</dbReference>
<dbReference type="RefSeq" id="WP_379899100.1">
    <property type="nucleotide sequence ID" value="NZ_JBHUOV010000015.1"/>
</dbReference>
<dbReference type="PRINTS" id="PR00344">
    <property type="entry name" value="BCTRLSENSOR"/>
</dbReference>
<evidence type="ECO:0000256" key="6">
    <source>
        <dbReference type="ARBA" id="ARBA00022777"/>
    </source>
</evidence>
<dbReference type="Pfam" id="PF02518">
    <property type="entry name" value="HATPase_c"/>
    <property type="match status" value="1"/>
</dbReference>
<sequence>MFNICIGMLPLITTEEKLKERIKELSCLYTISSYISNCNFNDLDPTIQAIARSLQDAIRFPKDASVEILIDQNVFTAGKDPLNKVFILSAIKAFNVQIGSIKVGYSKAKYTANSFLNEEKQLLQKVAIEIGNLFERKQIIDNEVISKRQIERADRLTILGEITAGIAHELNTPLANILGYSELLKEQFLNNKAAISDLEKITNSAIYSREVVKKLMFFSCDMPQEMKLTNVTPIIKDAITLLKPNFTRKNIDCQLSISDKNIPLRVDAIQLTQVIFNIVMNAIYFSPENGIIVVTVKQDDKNIILDISDEGLGIETSKNDAIFNPFYSTKPVGEGSGLGLSVVHGIVRSHKGTIKHRPNSPKGTIFTISFPKN</sequence>
<dbReference type="Proteomes" id="UP001597533">
    <property type="component" value="Unassembled WGS sequence"/>
</dbReference>
<accession>A0ABW5WPN4</accession>
<dbReference type="Gene3D" id="1.10.287.130">
    <property type="match status" value="1"/>
</dbReference>
<evidence type="ECO:0000256" key="3">
    <source>
        <dbReference type="ARBA" id="ARBA00022553"/>
    </source>
</evidence>
<evidence type="ECO:0000313" key="11">
    <source>
        <dbReference type="Proteomes" id="UP001597533"/>
    </source>
</evidence>
<proteinExistence type="predicted"/>
<dbReference type="CDD" id="cd00082">
    <property type="entry name" value="HisKA"/>
    <property type="match status" value="1"/>
</dbReference>
<dbReference type="InterPro" id="IPR003594">
    <property type="entry name" value="HATPase_dom"/>
</dbReference>
<evidence type="ECO:0000259" key="9">
    <source>
        <dbReference type="PROSITE" id="PS50109"/>
    </source>
</evidence>
<dbReference type="Pfam" id="PF00512">
    <property type="entry name" value="HisKA"/>
    <property type="match status" value="1"/>
</dbReference>
<evidence type="ECO:0000256" key="4">
    <source>
        <dbReference type="ARBA" id="ARBA00022679"/>
    </source>
</evidence>
<keyword evidence="7" id="KW-0067">ATP-binding</keyword>
<dbReference type="InterPro" id="IPR004358">
    <property type="entry name" value="Sig_transdc_His_kin-like_C"/>
</dbReference>
<dbReference type="InterPro" id="IPR005467">
    <property type="entry name" value="His_kinase_dom"/>
</dbReference>
<comment type="catalytic activity">
    <reaction evidence="1">
        <text>ATP + protein L-histidine = ADP + protein N-phospho-L-histidine.</text>
        <dbReference type="EC" id="2.7.13.3"/>
    </reaction>
</comment>
<dbReference type="EC" id="2.7.13.3" evidence="2"/>
<evidence type="ECO:0000256" key="2">
    <source>
        <dbReference type="ARBA" id="ARBA00012438"/>
    </source>
</evidence>
<organism evidence="10 11">
    <name type="scientific">Lacinutrix iliipiscaria</name>
    <dbReference type="NCBI Taxonomy" id="1230532"/>
    <lineage>
        <taxon>Bacteria</taxon>
        <taxon>Pseudomonadati</taxon>
        <taxon>Bacteroidota</taxon>
        <taxon>Flavobacteriia</taxon>
        <taxon>Flavobacteriales</taxon>
        <taxon>Flavobacteriaceae</taxon>
        <taxon>Lacinutrix</taxon>
    </lineage>
</organism>
<name>A0ABW5WPN4_9FLAO</name>
<evidence type="ECO:0000256" key="5">
    <source>
        <dbReference type="ARBA" id="ARBA00022741"/>
    </source>
</evidence>
<dbReference type="PANTHER" id="PTHR43065:SF46">
    <property type="entry name" value="C4-DICARBOXYLATE TRANSPORT SENSOR PROTEIN DCTB"/>
    <property type="match status" value="1"/>
</dbReference>
<protein>
    <recommendedName>
        <fullName evidence="2">histidine kinase</fullName>
        <ecNumber evidence="2">2.7.13.3</ecNumber>
    </recommendedName>
</protein>
<evidence type="ECO:0000256" key="1">
    <source>
        <dbReference type="ARBA" id="ARBA00000085"/>
    </source>
</evidence>
<evidence type="ECO:0000256" key="8">
    <source>
        <dbReference type="ARBA" id="ARBA00023012"/>
    </source>
</evidence>
<keyword evidence="5" id="KW-0547">Nucleotide-binding</keyword>
<dbReference type="GO" id="GO:0016301">
    <property type="term" value="F:kinase activity"/>
    <property type="evidence" value="ECO:0007669"/>
    <property type="project" value="UniProtKB-KW"/>
</dbReference>
<comment type="caution">
    <text evidence="10">The sequence shown here is derived from an EMBL/GenBank/DDBJ whole genome shotgun (WGS) entry which is preliminary data.</text>
</comment>
<feature type="domain" description="Histidine kinase" evidence="9">
    <location>
        <begin position="165"/>
        <end position="373"/>
    </location>
</feature>
<dbReference type="InterPro" id="IPR003661">
    <property type="entry name" value="HisK_dim/P_dom"/>
</dbReference>
<dbReference type="SUPFAM" id="SSF55874">
    <property type="entry name" value="ATPase domain of HSP90 chaperone/DNA topoisomerase II/histidine kinase"/>
    <property type="match status" value="1"/>
</dbReference>
<dbReference type="PROSITE" id="PS50109">
    <property type="entry name" value="HIS_KIN"/>
    <property type="match status" value="1"/>
</dbReference>
<dbReference type="SUPFAM" id="SSF47384">
    <property type="entry name" value="Homodimeric domain of signal transducing histidine kinase"/>
    <property type="match status" value="1"/>
</dbReference>
<keyword evidence="8" id="KW-0902">Two-component regulatory system</keyword>
<dbReference type="PANTHER" id="PTHR43065">
    <property type="entry name" value="SENSOR HISTIDINE KINASE"/>
    <property type="match status" value="1"/>
</dbReference>
<dbReference type="Gene3D" id="3.30.565.10">
    <property type="entry name" value="Histidine kinase-like ATPase, C-terminal domain"/>
    <property type="match status" value="1"/>
</dbReference>
<dbReference type="SMART" id="SM00387">
    <property type="entry name" value="HATPase_c"/>
    <property type="match status" value="1"/>
</dbReference>
<evidence type="ECO:0000313" key="10">
    <source>
        <dbReference type="EMBL" id="MFD2824703.1"/>
    </source>
</evidence>
<keyword evidence="11" id="KW-1185">Reference proteome</keyword>
<gene>
    <name evidence="10" type="ORF">ACFS5M_13555</name>
</gene>
<keyword evidence="6 10" id="KW-0418">Kinase</keyword>